<evidence type="ECO:0008006" key="4">
    <source>
        <dbReference type="Google" id="ProtNLM"/>
    </source>
</evidence>
<reference evidence="3" key="1">
    <citation type="submission" date="2015-07" db="EMBL/GenBank/DDBJ databases">
        <title>Fjat-10036 dsm4.</title>
        <authorList>
            <person name="Liu B."/>
            <person name="Wang J."/>
            <person name="Zhu Y."/>
            <person name="Liu G."/>
            <person name="Chen Q."/>
            <person name="Chen Z."/>
            <person name="Lan J."/>
            <person name="Che J."/>
            <person name="Ge C."/>
            <person name="Shi H."/>
            <person name="Pan Z."/>
            <person name="Liu X."/>
        </authorList>
    </citation>
    <scope>NUCLEOTIDE SEQUENCE [LARGE SCALE GENOMIC DNA]</scope>
    <source>
        <strain evidence="3">DSM 4</strain>
    </source>
</reference>
<evidence type="ECO:0000313" key="2">
    <source>
        <dbReference type="EMBL" id="KON88799.1"/>
    </source>
</evidence>
<name>A0A0M0GG14_SPOGL</name>
<dbReference type="OrthoDB" id="2450678at2"/>
<keyword evidence="3" id="KW-1185">Reference proteome</keyword>
<proteinExistence type="predicted"/>
<protein>
    <recommendedName>
        <fullName evidence="4">Spore coat protein</fullName>
    </recommendedName>
</protein>
<comment type="caution">
    <text evidence="2">The sequence shown here is derived from an EMBL/GenBank/DDBJ whole genome shotgun (WGS) entry which is preliminary data.</text>
</comment>
<dbReference type="AlphaFoldDB" id="A0A0M0GG14"/>
<dbReference type="PATRIC" id="fig|1459.3.peg.4332"/>
<feature type="signal peptide" evidence="1">
    <location>
        <begin position="1"/>
        <end position="22"/>
    </location>
</feature>
<organism evidence="2 3">
    <name type="scientific">Sporosarcina globispora</name>
    <name type="common">Bacillus globisporus</name>
    <dbReference type="NCBI Taxonomy" id="1459"/>
    <lineage>
        <taxon>Bacteria</taxon>
        <taxon>Bacillati</taxon>
        <taxon>Bacillota</taxon>
        <taxon>Bacilli</taxon>
        <taxon>Bacillales</taxon>
        <taxon>Caryophanaceae</taxon>
        <taxon>Sporosarcina</taxon>
    </lineage>
</organism>
<dbReference type="Proteomes" id="UP000037109">
    <property type="component" value="Unassembled WGS sequence"/>
</dbReference>
<evidence type="ECO:0000256" key="1">
    <source>
        <dbReference type="SAM" id="SignalP"/>
    </source>
</evidence>
<feature type="chain" id="PRO_5005599496" description="Spore coat protein" evidence="1">
    <location>
        <begin position="23"/>
        <end position="253"/>
    </location>
</feature>
<gene>
    <name evidence="2" type="ORF">AF332_19670</name>
</gene>
<dbReference type="EMBL" id="LGUF01000007">
    <property type="protein sequence ID" value="KON88799.1"/>
    <property type="molecule type" value="Genomic_DNA"/>
</dbReference>
<keyword evidence="1" id="KW-0732">Signal</keyword>
<sequence length="253" mass="27172">MKVAKAKKALLGTTLAGAIAVAASYGTYSWFTSETTAKGEITNAFVQLNNGKDIKQSIVAVENFAPSQLVFGDFLTIDNTGTVDTFLQAKLHQSLDKPLSLDTYKVGFVALKYKVKPTEEVLKESQIKLEELFEGTTNEVTANKVTTNAVSTNAVTRSLASGESVEIAEGVEIIAGFLPEKSAAAVGEKEILLGDGAESGEDNKFWNLEADEYIDISFGVKLDESATNDYQGVKYSANLSVKAKQKDDGALYE</sequence>
<evidence type="ECO:0000313" key="3">
    <source>
        <dbReference type="Proteomes" id="UP000037109"/>
    </source>
</evidence>
<dbReference type="RefSeq" id="WP_053436180.1">
    <property type="nucleotide sequence ID" value="NZ_LGUF01000007.1"/>
</dbReference>
<dbReference type="STRING" id="1459.AF332_19670"/>
<accession>A0A0M0GG14</accession>